<dbReference type="SMART" id="SM00387">
    <property type="entry name" value="HATPase_c"/>
    <property type="match status" value="1"/>
</dbReference>
<organism evidence="10 11">
    <name type="scientific">Terrabacter tumescens</name>
    <dbReference type="NCBI Taxonomy" id="60443"/>
    <lineage>
        <taxon>Bacteria</taxon>
        <taxon>Bacillati</taxon>
        <taxon>Actinomycetota</taxon>
        <taxon>Actinomycetes</taxon>
        <taxon>Micrococcales</taxon>
        <taxon>Intrasporangiaceae</taxon>
        <taxon>Terrabacter</taxon>
    </lineage>
</organism>
<evidence type="ECO:0000256" key="4">
    <source>
        <dbReference type="ARBA" id="ARBA00022475"/>
    </source>
</evidence>
<dbReference type="PANTHER" id="PTHR44936">
    <property type="entry name" value="SENSOR PROTEIN CREC"/>
    <property type="match status" value="1"/>
</dbReference>
<dbReference type="EC" id="2.7.13.3" evidence="3"/>
<evidence type="ECO:0000256" key="2">
    <source>
        <dbReference type="ARBA" id="ARBA00004651"/>
    </source>
</evidence>
<evidence type="ECO:0000256" key="6">
    <source>
        <dbReference type="ARBA" id="ARBA00022679"/>
    </source>
</evidence>
<name>A0ABQ2IIL4_9MICO</name>
<dbReference type="InterPro" id="IPR003661">
    <property type="entry name" value="HisK_dim/P_dom"/>
</dbReference>
<keyword evidence="8" id="KW-0902">Two-component regulatory system</keyword>
<feature type="domain" description="Histidine kinase" evidence="9">
    <location>
        <begin position="39"/>
        <end position="222"/>
    </location>
</feature>
<comment type="caution">
    <text evidence="10">The sequence shown here is derived from an EMBL/GenBank/DDBJ whole genome shotgun (WGS) entry which is preliminary data.</text>
</comment>
<protein>
    <recommendedName>
        <fullName evidence="3">histidine kinase</fullName>
        <ecNumber evidence="3">2.7.13.3</ecNumber>
    </recommendedName>
</protein>
<evidence type="ECO:0000256" key="1">
    <source>
        <dbReference type="ARBA" id="ARBA00000085"/>
    </source>
</evidence>
<dbReference type="Pfam" id="PF02518">
    <property type="entry name" value="HATPase_c"/>
    <property type="match status" value="1"/>
</dbReference>
<keyword evidence="4" id="KW-0472">Membrane</keyword>
<dbReference type="Gene3D" id="3.30.565.10">
    <property type="entry name" value="Histidine kinase-like ATPase, C-terminal domain"/>
    <property type="match status" value="1"/>
</dbReference>
<dbReference type="SUPFAM" id="SSF55874">
    <property type="entry name" value="ATPase domain of HSP90 chaperone/DNA topoisomerase II/histidine kinase"/>
    <property type="match status" value="1"/>
</dbReference>
<comment type="subcellular location">
    <subcellularLocation>
        <location evidence="2">Cell membrane</location>
        <topology evidence="2">Multi-pass membrane protein</topology>
    </subcellularLocation>
</comment>
<keyword evidence="11" id="KW-1185">Reference proteome</keyword>
<dbReference type="InterPro" id="IPR003594">
    <property type="entry name" value="HATPase_dom"/>
</dbReference>
<dbReference type="EMBL" id="BMNZ01000012">
    <property type="protein sequence ID" value="GGN09493.1"/>
    <property type="molecule type" value="Genomic_DNA"/>
</dbReference>
<evidence type="ECO:0000313" key="10">
    <source>
        <dbReference type="EMBL" id="GGN09493.1"/>
    </source>
</evidence>
<comment type="catalytic activity">
    <reaction evidence="1">
        <text>ATP + protein L-histidine = ADP + protein N-phospho-L-histidine.</text>
        <dbReference type="EC" id="2.7.13.3"/>
    </reaction>
</comment>
<evidence type="ECO:0000259" key="9">
    <source>
        <dbReference type="PROSITE" id="PS50109"/>
    </source>
</evidence>
<gene>
    <name evidence="10" type="ORF">GCM10009721_41690</name>
</gene>
<dbReference type="InterPro" id="IPR036890">
    <property type="entry name" value="HATPase_C_sf"/>
</dbReference>
<keyword evidence="6" id="KW-0808">Transferase</keyword>
<keyword evidence="7" id="KW-0418">Kinase</keyword>
<dbReference type="SUPFAM" id="SSF47384">
    <property type="entry name" value="Homodimeric domain of signal transducing histidine kinase"/>
    <property type="match status" value="1"/>
</dbReference>
<dbReference type="CDD" id="cd00082">
    <property type="entry name" value="HisKA"/>
    <property type="match status" value="1"/>
</dbReference>
<evidence type="ECO:0000256" key="3">
    <source>
        <dbReference type="ARBA" id="ARBA00012438"/>
    </source>
</evidence>
<reference evidence="11" key="1">
    <citation type="journal article" date="2019" name="Int. J. Syst. Evol. Microbiol.">
        <title>The Global Catalogue of Microorganisms (GCM) 10K type strain sequencing project: providing services to taxonomists for standard genome sequencing and annotation.</title>
        <authorList>
            <consortium name="The Broad Institute Genomics Platform"/>
            <consortium name="The Broad Institute Genome Sequencing Center for Infectious Disease"/>
            <person name="Wu L."/>
            <person name="Ma J."/>
        </authorList>
    </citation>
    <scope>NUCLEOTIDE SEQUENCE [LARGE SCALE GENOMIC DNA]</scope>
    <source>
        <strain evidence="11">JCM 1365</strain>
    </source>
</reference>
<evidence type="ECO:0000313" key="11">
    <source>
        <dbReference type="Proteomes" id="UP000623461"/>
    </source>
</evidence>
<dbReference type="PROSITE" id="PS50109">
    <property type="entry name" value="HIS_KIN"/>
    <property type="match status" value="1"/>
</dbReference>
<sequence>MYLQDSAAEAKDALVSSLPLVGAGAVSSPATTPSETVRALCHDLRQPLTALRLMATDTGERSSEEKMTALLEEVNWLATLVDLVLGSPADMGPSDADLAAVVRHAITLAAAGACCAPSLEVLDPVRVQGRGPALERAVLCLLDNAIRAAGQGGHVTVVVSQHGGLGRVVISDDGPGLGRLAPQHSLGLTTVRAILADCQGGFSLRNGDHGGAVVTMEVPRVAWTVAS</sequence>
<dbReference type="InterPro" id="IPR036097">
    <property type="entry name" value="HisK_dim/P_sf"/>
</dbReference>
<dbReference type="InterPro" id="IPR050980">
    <property type="entry name" value="2C_sensor_his_kinase"/>
</dbReference>
<dbReference type="CDD" id="cd00075">
    <property type="entry name" value="HATPase"/>
    <property type="match status" value="1"/>
</dbReference>
<dbReference type="Proteomes" id="UP000623461">
    <property type="component" value="Unassembled WGS sequence"/>
</dbReference>
<proteinExistence type="predicted"/>
<accession>A0ABQ2IIL4</accession>
<keyword evidence="5" id="KW-0597">Phosphoprotein</keyword>
<evidence type="ECO:0000256" key="8">
    <source>
        <dbReference type="ARBA" id="ARBA00023012"/>
    </source>
</evidence>
<evidence type="ECO:0000256" key="5">
    <source>
        <dbReference type="ARBA" id="ARBA00022553"/>
    </source>
</evidence>
<evidence type="ECO:0000256" key="7">
    <source>
        <dbReference type="ARBA" id="ARBA00022777"/>
    </source>
</evidence>
<dbReference type="PANTHER" id="PTHR44936:SF9">
    <property type="entry name" value="SENSOR PROTEIN CREC"/>
    <property type="match status" value="1"/>
</dbReference>
<dbReference type="InterPro" id="IPR005467">
    <property type="entry name" value="His_kinase_dom"/>
</dbReference>
<keyword evidence="4" id="KW-1003">Cell membrane</keyword>